<dbReference type="SUPFAM" id="SSF47592">
    <property type="entry name" value="SWIB/MDM2 domain"/>
    <property type="match status" value="1"/>
</dbReference>
<dbReference type="InterPro" id="IPR019835">
    <property type="entry name" value="SWIB_domain"/>
</dbReference>
<proteinExistence type="predicted"/>
<feature type="domain" description="DM2" evidence="2">
    <location>
        <begin position="74"/>
        <end position="157"/>
    </location>
</feature>
<dbReference type="Pfam" id="PF02201">
    <property type="entry name" value="SWIB"/>
    <property type="match status" value="1"/>
</dbReference>
<dbReference type="PROSITE" id="PS51925">
    <property type="entry name" value="SWIB_MDM2"/>
    <property type="match status" value="1"/>
</dbReference>
<dbReference type="Gene3D" id="1.10.245.10">
    <property type="entry name" value="SWIB/MDM2 domain"/>
    <property type="match status" value="1"/>
</dbReference>
<dbReference type="SMART" id="SM00151">
    <property type="entry name" value="SWIB"/>
    <property type="match status" value="1"/>
</dbReference>
<dbReference type="InterPro" id="IPR036885">
    <property type="entry name" value="SWIB_MDM2_dom_sf"/>
</dbReference>
<accession>A0A6C0CYI0</accession>
<evidence type="ECO:0000313" key="3">
    <source>
        <dbReference type="EMBL" id="QHT09020.1"/>
    </source>
</evidence>
<dbReference type="InterPro" id="IPR003121">
    <property type="entry name" value="SWIB_MDM2_domain"/>
</dbReference>
<organism evidence="3">
    <name type="scientific">viral metagenome</name>
    <dbReference type="NCBI Taxonomy" id="1070528"/>
    <lineage>
        <taxon>unclassified sequences</taxon>
        <taxon>metagenomes</taxon>
        <taxon>organismal metagenomes</taxon>
    </lineage>
</organism>
<dbReference type="AlphaFoldDB" id="A0A6C0CYI0"/>
<feature type="compositionally biased region" description="Basic residues" evidence="1">
    <location>
        <begin position="57"/>
        <end position="70"/>
    </location>
</feature>
<feature type="region of interest" description="Disordered" evidence="1">
    <location>
        <begin position="57"/>
        <end position="76"/>
    </location>
</feature>
<dbReference type="EMBL" id="MN739505">
    <property type="protein sequence ID" value="QHT09020.1"/>
    <property type="molecule type" value="Genomic_DNA"/>
</dbReference>
<evidence type="ECO:0000256" key="1">
    <source>
        <dbReference type="SAM" id="MobiDB-lite"/>
    </source>
</evidence>
<dbReference type="CDD" id="cd10567">
    <property type="entry name" value="SWIB-MDM2_like"/>
    <property type="match status" value="1"/>
</dbReference>
<sequence>MSAIDTEQITEVVEDSQIDNQFTSILSTLSQFKVQITALSNQLKSLEKTVKKEIKQHKKEVTKKMSKGNRKPSGFAAASPISNDLCDFMGKDHGSEIARTEVTKFICSYIKQHSLTTDENNRVIKPDNKLHELLGTDDNTQVTYFNIQRFMNRHFIKNKQKDNTEISK</sequence>
<name>A0A6C0CYI0_9ZZZZ</name>
<evidence type="ECO:0000259" key="2">
    <source>
        <dbReference type="PROSITE" id="PS51925"/>
    </source>
</evidence>
<reference evidence="3" key="1">
    <citation type="journal article" date="2020" name="Nature">
        <title>Giant virus diversity and host interactions through global metagenomics.</title>
        <authorList>
            <person name="Schulz F."/>
            <person name="Roux S."/>
            <person name="Paez-Espino D."/>
            <person name="Jungbluth S."/>
            <person name="Walsh D.A."/>
            <person name="Denef V.J."/>
            <person name="McMahon K.D."/>
            <person name="Konstantinidis K.T."/>
            <person name="Eloe-Fadrosh E.A."/>
            <person name="Kyrpides N.C."/>
            <person name="Woyke T."/>
        </authorList>
    </citation>
    <scope>NUCLEOTIDE SEQUENCE</scope>
    <source>
        <strain evidence="3">GVMAG-M-3300023109-53</strain>
    </source>
</reference>
<protein>
    <recommendedName>
        <fullName evidence="2">DM2 domain-containing protein</fullName>
    </recommendedName>
</protein>